<sequence>MTPVLYYCYDAYCGWCYGFSPVIKKIHELYSDRVGFEVLSGGMILPDQPRHIGVMAGYIADAYKSVEELTGIRFGQDYLWHIFNPDLSDWYPNSEKPAIALCIFKELYPDQQVEFASDLQYALHFEGRDLCDNEAYRHLLEKYNIDADDFYQKLGSEEYKEKAYYEFQLCKQLQVTGYPCVLMQVSESKFFMLARGYTDEASFIQRIEAVLADLNKN</sequence>
<accession>A0ABS9BIV0</accession>
<proteinExistence type="predicted"/>
<comment type="caution">
    <text evidence="2">The sequence shown here is derived from an EMBL/GenBank/DDBJ whole genome shotgun (WGS) entry which is preliminary data.</text>
</comment>
<organism evidence="2 3">
    <name type="scientific">Flavihumibacter fluminis</name>
    <dbReference type="NCBI Taxonomy" id="2909236"/>
    <lineage>
        <taxon>Bacteria</taxon>
        <taxon>Pseudomonadati</taxon>
        <taxon>Bacteroidota</taxon>
        <taxon>Chitinophagia</taxon>
        <taxon>Chitinophagales</taxon>
        <taxon>Chitinophagaceae</taxon>
        <taxon>Flavihumibacter</taxon>
    </lineage>
</organism>
<name>A0ABS9BIV0_9BACT</name>
<reference evidence="2 3" key="1">
    <citation type="submission" date="2022-01" db="EMBL/GenBank/DDBJ databases">
        <title>Flavihumibacter sp. nov., isolated from sediment of a river.</title>
        <authorList>
            <person name="Liu H."/>
        </authorList>
    </citation>
    <scope>NUCLEOTIDE SEQUENCE [LARGE SCALE GENOMIC DNA]</scope>
    <source>
        <strain evidence="2 3">RY-1</strain>
    </source>
</reference>
<dbReference type="Pfam" id="PF01323">
    <property type="entry name" value="DSBA"/>
    <property type="match status" value="1"/>
</dbReference>
<gene>
    <name evidence="2" type="ORF">L0U88_12695</name>
</gene>
<dbReference type="InterPro" id="IPR001853">
    <property type="entry name" value="DSBA-like_thioredoxin_dom"/>
</dbReference>
<dbReference type="Gene3D" id="1.10.472.60">
    <property type="entry name" value="putative protein disulfide isomerase domain"/>
    <property type="match status" value="1"/>
</dbReference>
<dbReference type="EMBL" id="JAKEVY010000003">
    <property type="protein sequence ID" value="MCF1715487.1"/>
    <property type="molecule type" value="Genomic_DNA"/>
</dbReference>
<feature type="domain" description="DSBA-like thioredoxin" evidence="1">
    <location>
        <begin position="9"/>
        <end position="184"/>
    </location>
</feature>
<evidence type="ECO:0000313" key="3">
    <source>
        <dbReference type="Proteomes" id="UP001200145"/>
    </source>
</evidence>
<dbReference type="Gene3D" id="3.40.30.10">
    <property type="entry name" value="Glutaredoxin"/>
    <property type="match status" value="1"/>
</dbReference>
<evidence type="ECO:0000259" key="1">
    <source>
        <dbReference type="Pfam" id="PF01323"/>
    </source>
</evidence>
<keyword evidence="3" id="KW-1185">Reference proteome</keyword>
<dbReference type="SUPFAM" id="SSF52833">
    <property type="entry name" value="Thioredoxin-like"/>
    <property type="match status" value="1"/>
</dbReference>
<dbReference type="InterPro" id="IPR036249">
    <property type="entry name" value="Thioredoxin-like_sf"/>
</dbReference>
<dbReference type="Proteomes" id="UP001200145">
    <property type="component" value="Unassembled WGS sequence"/>
</dbReference>
<dbReference type="RefSeq" id="WP_234866440.1">
    <property type="nucleotide sequence ID" value="NZ_JAKEVY010000003.1"/>
</dbReference>
<protein>
    <submittedName>
        <fullName evidence="2">DsbA family protein</fullName>
    </submittedName>
</protein>
<dbReference type="CDD" id="cd03025">
    <property type="entry name" value="DsbA_FrnE_like"/>
    <property type="match status" value="1"/>
</dbReference>
<evidence type="ECO:0000313" key="2">
    <source>
        <dbReference type="EMBL" id="MCF1715487.1"/>
    </source>
</evidence>